<dbReference type="Pfam" id="PF22974">
    <property type="entry name" value="DUF7029"/>
    <property type="match status" value="1"/>
</dbReference>
<dbReference type="OrthoDB" id="5382170at2759"/>
<sequence length="827" mass="86754">MGVFSKICVIAMVAGYMGAEASAVPMEAPERVLRAATKRSDLQRRSHRIEPKFESEVVYIENETSNHNNNVFASQVKVASKKPILNLEEIEHHLSDVKCSDGKMKLSFRDAWTARDAKAAAHSKKGGLIISSHEGCNPEGERTVYNVHGSSHKGAVVELSIKQVDWEDSFDRIVVDFGHTEEDHFLRKHSHFKRADDEKLDIPEVKIPDDTKDEVKASTFDLNWIVQDKTFALTDFIPVAGKLPNQVPLEMGCNTCSMLGSLVLTSGSIDIDSSEVDFVPDIFQGKDDGKDMSKVIKGGYMELAAKGMEGYFEFFTKPKATGSFMIKLMTLPVLGFSIPGIGKAGAFLETVLSADYDIQGGFEMTYGFQLAVPDNSTIRVDLRDPSKSGITGFKDTELMAIPYNFEQKDVSAFVSLALLPSIPIGFKFKKLVDVSVEVEMELPRLDTLITTIANADTNCKDLDAAKSKRADNASLPEVEIGSLVHIEANVSMSMDAGFNLKFPGLSKVGLTGTSKYAEIFSTMIPLPTLCLAPEAGFVPATEVYDPVGSATSKPTATSNPASSSAKPTSAPASSGSGKPATTPVASSVKPSGTVATTSARPLSTTKAPGSSSSTTCTSTASAAASKVAREVYGVPIPALPSGGLSQIKSLASLIPSSIPASQIKSLTSLIPTSLPSSQIASQIKSLTSRLPTVIPSAIPTSAIQDKVSSVESKASSIVSQLTKSSKASATPAPATSSKPAPTSAPAAPPAKDEKCSCSTSIVTVTVPPGVAPPGTTGTVPPPPPKTNGTGNGTTPPVQAFPGTAASNALPMLGSVVALGVLVGALVL</sequence>
<dbReference type="EMBL" id="ML976977">
    <property type="protein sequence ID" value="KAF1963739.1"/>
    <property type="molecule type" value="Genomic_DNA"/>
</dbReference>
<feature type="region of interest" description="Disordered" evidence="1">
    <location>
        <begin position="548"/>
        <end position="617"/>
    </location>
</feature>
<dbReference type="Pfam" id="PF23865">
    <property type="entry name" value="DUF7223"/>
    <property type="match status" value="1"/>
</dbReference>
<dbReference type="AlphaFoldDB" id="A0A6A5UIE3"/>
<feature type="region of interest" description="Disordered" evidence="1">
    <location>
        <begin position="720"/>
        <end position="754"/>
    </location>
</feature>
<accession>A0A6A5UIE3</accession>
<proteinExistence type="predicted"/>
<evidence type="ECO:0000259" key="3">
    <source>
        <dbReference type="Pfam" id="PF22974"/>
    </source>
</evidence>
<feature type="region of interest" description="Disordered" evidence="1">
    <location>
        <begin position="767"/>
        <end position="795"/>
    </location>
</feature>
<protein>
    <recommendedName>
        <fullName evidence="7">GPI anchored protein-like protein</fullName>
    </recommendedName>
</protein>
<evidence type="ECO:0000313" key="5">
    <source>
        <dbReference type="EMBL" id="KAF1963739.1"/>
    </source>
</evidence>
<feature type="compositionally biased region" description="Low complexity" evidence="1">
    <location>
        <begin position="549"/>
        <end position="581"/>
    </location>
</feature>
<evidence type="ECO:0000259" key="4">
    <source>
        <dbReference type="Pfam" id="PF23865"/>
    </source>
</evidence>
<evidence type="ECO:0000256" key="1">
    <source>
        <dbReference type="SAM" id="MobiDB-lite"/>
    </source>
</evidence>
<evidence type="ECO:0000313" key="6">
    <source>
        <dbReference type="Proteomes" id="UP000800035"/>
    </source>
</evidence>
<organism evidence="5 6">
    <name type="scientific">Byssothecium circinans</name>
    <dbReference type="NCBI Taxonomy" id="147558"/>
    <lineage>
        <taxon>Eukaryota</taxon>
        <taxon>Fungi</taxon>
        <taxon>Dikarya</taxon>
        <taxon>Ascomycota</taxon>
        <taxon>Pezizomycotina</taxon>
        <taxon>Dothideomycetes</taxon>
        <taxon>Pleosporomycetidae</taxon>
        <taxon>Pleosporales</taxon>
        <taxon>Massarineae</taxon>
        <taxon>Massarinaceae</taxon>
        <taxon>Byssothecium</taxon>
    </lineage>
</organism>
<dbReference type="Proteomes" id="UP000800035">
    <property type="component" value="Unassembled WGS sequence"/>
</dbReference>
<feature type="signal peptide" evidence="2">
    <location>
        <begin position="1"/>
        <end position="23"/>
    </location>
</feature>
<feature type="chain" id="PRO_5025653151" description="GPI anchored protein-like protein" evidence="2">
    <location>
        <begin position="24"/>
        <end position="827"/>
    </location>
</feature>
<dbReference type="InterPro" id="IPR055647">
    <property type="entry name" value="DUF7223"/>
</dbReference>
<feature type="domain" description="DUF7223" evidence="4">
    <location>
        <begin position="323"/>
        <end position="463"/>
    </location>
</feature>
<keyword evidence="2" id="KW-0732">Signal</keyword>
<gene>
    <name evidence="5" type="ORF">CC80DRAFT_498862</name>
</gene>
<feature type="compositionally biased region" description="Low complexity" evidence="1">
    <location>
        <begin position="720"/>
        <end position="745"/>
    </location>
</feature>
<feature type="compositionally biased region" description="Low complexity" evidence="1">
    <location>
        <begin position="786"/>
        <end position="795"/>
    </location>
</feature>
<name>A0A6A5UIE3_9PLEO</name>
<reference evidence="5" key="1">
    <citation type="journal article" date="2020" name="Stud. Mycol.">
        <title>101 Dothideomycetes genomes: a test case for predicting lifestyles and emergence of pathogens.</title>
        <authorList>
            <person name="Haridas S."/>
            <person name="Albert R."/>
            <person name="Binder M."/>
            <person name="Bloem J."/>
            <person name="Labutti K."/>
            <person name="Salamov A."/>
            <person name="Andreopoulos B."/>
            <person name="Baker S."/>
            <person name="Barry K."/>
            <person name="Bills G."/>
            <person name="Bluhm B."/>
            <person name="Cannon C."/>
            <person name="Castanera R."/>
            <person name="Culley D."/>
            <person name="Daum C."/>
            <person name="Ezra D."/>
            <person name="Gonzalez J."/>
            <person name="Henrissat B."/>
            <person name="Kuo A."/>
            <person name="Liang C."/>
            <person name="Lipzen A."/>
            <person name="Lutzoni F."/>
            <person name="Magnuson J."/>
            <person name="Mondo S."/>
            <person name="Nolan M."/>
            <person name="Ohm R."/>
            <person name="Pangilinan J."/>
            <person name="Park H.-J."/>
            <person name="Ramirez L."/>
            <person name="Alfaro M."/>
            <person name="Sun H."/>
            <person name="Tritt A."/>
            <person name="Yoshinaga Y."/>
            <person name="Zwiers L.-H."/>
            <person name="Turgeon B."/>
            <person name="Goodwin S."/>
            <person name="Spatafora J."/>
            <person name="Crous P."/>
            <person name="Grigoriev I."/>
        </authorList>
    </citation>
    <scope>NUCLEOTIDE SEQUENCE</scope>
    <source>
        <strain evidence="5">CBS 675.92</strain>
    </source>
</reference>
<feature type="domain" description="DUF7029" evidence="3">
    <location>
        <begin position="78"/>
        <end position="172"/>
    </location>
</feature>
<evidence type="ECO:0000256" key="2">
    <source>
        <dbReference type="SAM" id="SignalP"/>
    </source>
</evidence>
<feature type="compositionally biased region" description="Polar residues" evidence="1">
    <location>
        <begin position="583"/>
        <end position="609"/>
    </location>
</feature>
<keyword evidence="6" id="KW-1185">Reference proteome</keyword>
<evidence type="ECO:0008006" key="7">
    <source>
        <dbReference type="Google" id="ProtNLM"/>
    </source>
</evidence>
<feature type="compositionally biased region" description="Low complexity" evidence="1">
    <location>
        <begin position="767"/>
        <end position="778"/>
    </location>
</feature>
<dbReference type="InterPro" id="IPR054293">
    <property type="entry name" value="DUF7029"/>
</dbReference>